<reference evidence="7" key="4">
    <citation type="submission" date="2024-05" db="EMBL/GenBank/DDBJ databases">
        <authorList>
            <person name="Sun Q."/>
            <person name="Zhou Y."/>
        </authorList>
    </citation>
    <scope>NUCLEOTIDE SEQUENCE</scope>
    <source>
        <strain evidence="7">CGMCC 1.18437</strain>
    </source>
</reference>
<dbReference type="SUPFAM" id="SSF56281">
    <property type="entry name" value="Metallo-hydrolase/oxidoreductase"/>
    <property type="match status" value="1"/>
</dbReference>
<evidence type="ECO:0000256" key="1">
    <source>
        <dbReference type="ARBA" id="ARBA00001947"/>
    </source>
</evidence>
<name>A0A7W8KHW7_9DEIO</name>
<dbReference type="AlphaFoldDB" id="A0A7W8KHW7"/>
<dbReference type="InterPro" id="IPR001279">
    <property type="entry name" value="Metallo-B-lactamas"/>
</dbReference>
<reference evidence="8 9" key="3">
    <citation type="submission" date="2020-08" db="EMBL/GenBank/DDBJ databases">
        <title>Genomic Encyclopedia of Type Strains, Phase IV (KMG-IV): sequencing the most valuable type-strain genomes for metagenomic binning, comparative biology and taxonomic classification.</title>
        <authorList>
            <person name="Goeker M."/>
        </authorList>
    </citation>
    <scope>NUCLEOTIDE SEQUENCE [LARGE SCALE GENOMIC DNA]</scope>
    <source>
        <strain evidence="8 9">DSM 27521</strain>
    </source>
</reference>
<dbReference type="Proteomes" id="UP000539473">
    <property type="component" value="Unassembled WGS sequence"/>
</dbReference>
<accession>A0A7W8KHW7</accession>
<evidence type="ECO:0000313" key="9">
    <source>
        <dbReference type="Proteomes" id="UP000539473"/>
    </source>
</evidence>
<comment type="similarity">
    <text evidence="2">Belongs to the metallo-beta-lactamase superfamily.</text>
</comment>
<keyword evidence="10" id="KW-1185">Reference proteome</keyword>
<proteinExistence type="inferred from homology"/>
<organism evidence="8 9">
    <name type="scientific">Deinococcus metalli</name>
    <dbReference type="NCBI Taxonomy" id="1141878"/>
    <lineage>
        <taxon>Bacteria</taxon>
        <taxon>Thermotogati</taxon>
        <taxon>Deinococcota</taxon>
        <taxon>Deinococci</taxon>
        <taxon>Deinococcales</taxon>
        <taxon>Deinococcaceae</taxon>
        <taxon>Deinococcus</taxon>
    </lineage>
</organism>
<evidence type="ECO:0000256" key="4">
    <source>
        <dbReference type="ARBA" id="ARBA00022801"/>
    </source>
</evidence>
<protein>
    <submittedName>
        <fullName evidence="8">Glyoxylase-like metal-dependent hydrolase (Beta-lactamase superfamily II)</fullName>
    </submittedName>
    <submittedName>
        <fullName evidence="7">N-acyl homoserine lactonase family protein</fullName>
    </submittedName>
</protein>
<evidence type="ECO:0000256" key="2">
    <source>
        <dbReference type="ARBA" id="ARBA00007749"/>
    </source>
</evidence>
<dbReference type="EMBL" id="JACHFK010000010">
    <property type="protein sequence ID" value="MBB5378088.1"/>
    <property type="molecule type" value="Genomic_DNA"/>
</dbReference>
<reference evidence="7" key="1">
    <citation type="journal article" date="2014" name="Int. J. Syst. Evol. Microbiol.">
        <title>Complete genome of a new Firmicutes species belonging to the dominant human colonic microbiota ('Ruminococcus bicirculans') reveals two chromosomes and a selective capacity to utilize plant glucans.</title>
        <authorList>
            <consortium name="NISC Comparative Sequencing Program"/>
            <person name="Wegmann U."/>
            <person name="Louis P."/>
            <person name="Goesmann A."/>
            <person name="Henrissat B."/>
            <person name="Duncan S.H."/>
            <person name="Flint H.J."/>
        </authorList>
    </citation>
    <scope>NUCLEOTIDE SEQUENCE</scope>
    <source>
        <strain evidence="7">CGMCC 1.18437</strain>
    </source>
</reference>
<feature type="domain" description="Metallo-beta-lactamase" evidence="6">
    <location>
        <begin position="42"/>
        <end position="256"/>
    </location>
</feature>
<evidence type="ECO:0000256" key="3">
    <source>
        <dbReference type="ARBA" id="ARBA00022723"/>
    </source>
</evidence>
<reference evidence="10" key="2">
    <citation type="journal article" date="2019" name="Int. J. Syst. Evol. Microbiol.">
        <title>The Global Catalogue of Microorganisms (GCM) 10K type strain sequencing project: providing services to taxonomists for standard genome sequencing and annotation.</title>
        <authorList>
            <consortium name="The Broad Institute Genomics Platform"/>
            <consortium name="The Broad Institute Genome Sequencing Center for Infectious Disease"/>
            <person name="Wu L."/>
            <person name="Ma J."/>
        </authorList>
    </citation>
    <scope>NUCLEOTIDE SEQUENCE [LARGE SCALE GENOMIC DNA]</scope>
    <source>
        <strain evidence="10">CGMCC 1.18437</strain>
    </source>
</reference>
<dbReference type="PANTHER" id="PTHR42978:SF7">
    <property type="entry name" value="METALLO-HYDROLASE RV2300C-RELATED"/>
    <property type="match status" value="1"/>
</dbReference>
<evidence type="ECO:0000313" key="8">
    <source>
        <dbReference type="EMBL" id="MBB5378088.1"/>
    </source>
</evidence>
<dbReference type="Proteomes" id="UP000619376">
    <property type="component" value="Unassembled WGS sequence"/>
</dbReference>
<dbReference type="GO" id="GO:0016787">
    <property type="term" value="F:hydrolase activity"/>
    <property type="evidence" value="ECO:0007669"/>
    <property type="project" value="UniProtKB-KW"/>
</dbReference>
<dbReference type="PANTHER" id="PTHR42978">
    <property type="entry name" value="QUORUM-QUENCHING LACTONASE YTNP-RELATED-RELATED"/>
    <property type="match status" value="1"/>
</dbReference>
<keyword evidence="3" id="KW-0479">Metal-binding</keyword>
<dbReference type="InterPro" id="IPR036866">
    <property type="entry name" value="RibonucZ/Hydroxyglut_hydro"/>
</dbReference>
<dbReference type="Gene3D" id="3.60.15.10">
    <property type="entry name" value="Ribonuclease Z/Hydroxyacylglutathione hydrolase-like"/>
    <property type="match status" value="1"/>
</dbReference>
<evidence type="ECO:0000259" key="6">
    <source>
        <dbReference type="SMART" id="SM00849"/>
    </source>
</evidence>
<comment type="cofactor">
    <cofactor evidence="1">
        <name>Zn(2+)</name>
        <dbReference type="ChEBI" id="CHEBI:29105"/>
    </cofactor>
</comment>
<dbReference type="GO" id="GO:0046872">
    <property type="term" value="F:metal ion binding"/>
    <property type="evidence" value="ECO:0007669"/>
    <property type="project" value="UniProtKB-KW"/>
</dbReference>
<keyword evidence="5" id="KW-0862">Zinc</keyword>
<dbReference type="InterPro" id="IPR051013">
    <property type="entry name" value="MBL_superfamily_lactonases"/>
</dbReference>
<evidence type="ECO:0000313" key="7">
    <source>
        <dbReference type="EMBL" id="GHF54330.1"/>
    </source>
</evidence>
<dbReference type="EMBL" id="BNAJ01000009">
    <property type="protein sequence ID" value="GHF54330.1"/>
    <property type="molecule type" value="Genomic_DNA"/>
</dbReference>
<dbReference type="CDD" id="cd07729">
    <property type="entry name" value="AHL_lactonase_MBL-fold"/>
    <property type="match status" value="1"/>
</dbReference>
<dbReference type="RefSeq" id="WP_184114216.1">
    <property type="nucleotide sequence ID" value="NZ_BNAJ01000009.1"/>
</dbReference>
<comment type="caution">
    <text evidence="8">The sequence shown here is derived from an EMBL/GenBank/DDBJ whole genome shotgun (WGS) entry which is preliminary data.</text>
</comment>
<evidence type="ECO:0000313" key="10">
    <source>
        <dbReference type="Proteomes" id="UP000619376"/>
    </source>
</evidence>
<dbReference type="Pfam" id="PF00753">
    <property type="entry name" value="Lactamase_B"/>
    <property type="match status" value="1"/>
</dbReference>
<dbReference type="SMART" id="SM00849">
    <property type="entry name" value="Lactamase_B"/>
    <property type="match status" value="1"/>
</dbReference>
<gene>
    <name evidence="7" type="ORF">GCM10017781_33300</name>
    <name evidence="8" type="ORF">HNQ07_003589</name>
</gene>
<sequence>MRIHAVRTGFVQIKRSQQLGVGHGLARRVRPFLDPTWTEWLPTLAWVIEHPEGVIVVDTGSASGDAHLRSWHPYHRFDVRFQVGPQDELGPHLRALGIEARDVANVVLTHLHMDHGAGLPHLAGRPTLVHEGELRAAHGLAGRLQGYLPGQWGPAFRPHALTWTDARFGPFDRTAPITQAGDVLAIPTPGHTPHHVSVVVRGDVDILLAGDASYTQDALLTGQVDGVSPDEGQARATLARIRVLAHERPLVYLPTHDPDSAARLLGKTVVPQ</sequence>
<keyword evidence="4 8" id="KW-0378">Hydrolase</keyword>
<evidence type="ECO:0000256" key="5">
    <source>
        <dbReference type="ARBA" id="ARBA00022833"/>
    </source>
</evidence>